<gene>
    <name evidence="2" type="ORF">SAMN05660662_0364</name>
</gene>
<evidence type="ECO:0000256" key="1">
    <source>
        <dbReference type="SAM" id="Phobius"/>
    </source>
</evidence>
<name>A0A1G7RLL7_9ACTN</name>
<keyword evidence="3" id="KW-1185">Reference proteome</keyword>
<sequence length="295" mass="31453">MNTDELREALRRDAELAGRPPTDLVPRVAGLRRRSTRRRAGVVSCVLAIAVAVGGLTILDGAREQDRGAAGQDGSSAAVAGVDTEAAAARFRELIDGADSNRSSVIDPETLAEYLPNRQYRVVNGTLTTLTDAVVVGYVTSVVPGRGFYAPEDDETSTIEVPFDDPRAMWRTAHAELTVTEVLGGGVTEDTIVVGVGVGLSATSFDVLAAGLPALGDMVFFLQMPSGVHDYAPDIWRVAESGAMLAEVEDGGRLTLPAIEPYRVERFLAANPTLDSLREAARMPTREVPFETLED</sequence>
<dbReference type="OrthoDB" id="5195261at2"/>
<keyword evidence="1" id="KW-0472">Membrane</keyword>
<keyword evidence="1" id="KW-1133">Transmembrane helix</keyword>
<dbReference type="RefSeq" id="WP_091771565.1">
    <property type="nucleotide sequence ID" value="NZ_FNBT01000012.1"/>
</dbReference>
<dbReference type="Proteomes" id="UP000199406">
    <property type="component" value="Unassembled WGS sequence"/>
</dbReference>
<dbReference type="EMBL" id="FNBT01000012">
    <property type="protein sequence ID" value="SDG11494.1"/>
    <property type="molecule type" value="Genomic_DNA"/>
</dbReference>
<keyword evidence="1" id="KW-0812">Transmembrane</keyword>
<evidence type="ECO:0000313" key="3">
    <source>
        <dbReference type="Proteomes" id="UP000199406"/>
    </source>
</evidence>
<dbReference type="AlphaFoldDB" id="A0A1G7RLL7"/>
<accession>A0A1G7RLL7</accession>
<reference evidence="3" key="1">
    <citation type="submission" date="2016-10" db="EMBL/GenBank/DDBJ databases">
        <authorList>
            <person name="Varghese N."/>
            <person name="Submissions S."/>
        </authorList>
    </citation>
    <scope>NUCLEOTIDE SEQUENCE [LARGE SCALE GENOMIC DNA]</scope>
    <source>
        <strain evidence="3">DSM 44268</strain>
    </source>
</reference>
<feature type="transmembrane region" description="Helical" evidence="1">
    <location>
        <begin position="40"/>
        <end position="59"/>
    </location>
</feature>
<proteinExistence type="predicted"/>
<protein>
    <submittedName>
        <fullName evidence="2">Uncharacterized protein</fullName>
    </submittedName>
</protein>
<evidence type="ECO:0000313" key="2">
    <source>
        <dbReference type="EMBL" id="SDG11494.1"/>
    </source>
</evidence>
<organism evidence="2 3">
    <name type="scientific">Blastococcus aurantiacus</name>
    <dbReference type="NCBI Taxonomy" id="1550231"/>
    <lineage>
        <taxon>Bacteria</taxon>
        <taxon>Bacillati</taxon>
        <taxon>Actinomycetota</taxon>
        <taxon>Actinomycetes</taxon>
        <taxon>Geodermatophilales</taxon>
        <taxon>Geodermatophilaceae</taxon>
        <taxon>Blastococcus</taxon>
    </lineage>
</organism>